<reference evidence="2" key="1">
    <citation type="journal article" date="2019" name="Int. J. Syst. Evol. Microbiol.">
        <title>The Global Catalogue of Microorganisms (GCM) 10K type strain sequencing project: providing services to taxonomists for standard genome sequencing and annotation.</title>
        <authorList>
            <consortium name="The Broad Institute Genomics Platform"/>
            <consortium name="The Broad Institute Genome Sequencing Center for Infectious Disease"/>
            <person name="Wu L."/>
            <person name="Ma J."/>
        </authorList>
    </citation>
    <scope>NUCLEOTIDE SEQUENCE [LARGE SCALE GENOMIC DNA]</scope>
    <source>
        <strain evidence="2">CGMCC 4.7349</strain>
    </source>
</reference>
<protein>
    <submittedName>
        <fullName evidence="1">Uncharacterized protein</fullName>
    </submittedName>
</protein>
<dbReference type="RefSeq" id="WP_189177586.1">
    <property type="nucleotide sequence ID" value="NZ_BMNG01000026.1"/>
</dbReference>
<dbReference type="Proteomes" id="UP000656881">
    <property type="component" value="Unassembled WGS sequence"/>
</dbReference>
<accession>A0ABQ2MX48</accession>
<sequence length="117" mass="13206">MTDETAFEVNVGATIRRCGKALDLVNPNDPTQVQAMADALLVDLSTLYTSDVLQRSTHPDVQDQMRRGGRFLLDNSSPRLTQSAHDHLRELAWQVRCLAYMHRTETDKPRAGREEPS</sequence>
<evidence type="ECO:0000313" key="2">
    <source>
        <dbReference type="Proteomes" id="UP000656881"/>
    </source>
</evidence>
<organism evidence="1 2">
    <name type="scientific">Streptomyces lasiicapitis</name>
    <dbReference type="NCBI Taxonomy" id="1923961"/>
    <lineage>
        <taxon>Bacteria</taxon>
        <taxon>Bacillati</taxon>
        <taxon>Actinomycetota</taxon>
        <taxon>Actinomycetes</taxon>
        <taxon>Kitasatosporales</taxon>
        <taxon>Streptomycetaceae</taxon>
        <taxon>Streptomyces</taxon>
    </lineage>
</organism>
<comment type="caution">
    <text evidence="1">The sequence shown here is derived from an EMBL/GenBank/DDBJ whole genome shotgun (WGS) entry which is preliminary data.</text>
</comment>
<keyword evidence="2" id="KW-1185">Reference proteome</keyword>
<gene>
    <name evidence="1" type="ORF">GCM10012286_79760</name>
</gene>
<proteinExistence type="predicted"/>
<evidence type="ECO:0000313" key="1">
    <source>
        <dbReference type="EMBL" id="GGO59050.1"/>
    </source>
</evidence>
<name>A0ABQ2MX48_9ACTN</name>
<dbReference type="EMBL" id="BMNG01000026">
    <property type="protein sequence ID" value="GGO59050.1"/>
    <property type="molecule type" value="Genomic_DNA"/>
</dbReference>